<dbReference type="EMBL" id="CP007174">
    <property type="protein sequence ID" value="AIF85444.1"/>
    <property type="molecule type" value="Genomic_DNA"/>
</dbReference>
<evidence type="ECO:0000313" key="1">
    <source>
        <dbReference type="EMBL" id="AIF85444.1"/>
    </source>
</evidence>
<name>A0A075N1W3_9ARCH</name>
<dbReference type="KEGG" id="nev:NTE_03416"/>
<reference evidence="1 2" key="1">
    <citation type="journal article" date="2014" name="PLoS ONE">
        <title>Genome Sequence of Candidatus Nitrososphaera evergladensis from Group I.1b Enriched from Everglades Soil Reveals Novel Genomic Features of the Ammonia-Oxidizing Archaea.</title>
        <authorList>
            <person name="Zhalnina K.V."/>
            <person name="Dias R."/>
            <person name="Leonard M.T."/>
            <person name="Dorr de Quadros P."/>
            <person name="Camargo F.A."/>
            <person name="Drew J.C."/>
            <person name="Farmerie W.G."/>
            <person name="Daroub S.H."/>
            <person name="Triplett E.W."/>
        </authorList>
    </citation>
    <scope>NUCLEOTIDE SEQUENCE [LARGE SCALE GENOMIC DNA]</scope>
    <source>
        <strain evidence="1 2">SR1</strain>
    </source>
</reference>
<accession>A0A075N1W3</accession>
<dbReference type="OrthoDB" id="7090at2157"/>
<dbReference type="GeneID" id="41599059"/>
<dbReference type="Proteomes" id="UP000028194">
    <property type="component" value="Chromosome"/>
</dbReference>
<evidence type="ECO:0000313" key="2">
    <source>
        <dbReference type="Proteomes" id="UP000028194"/>
    </source>
</evidence>
<sequence>MNQNIIAIAFIYGGKDIVKLLGVDHISHLVELADEEIKTIIAILRFSSDACPIESLSEQRIEYDVVKNLISKFEEVLK</sequence>
<dbReference type="AlphaFoldDB" id="A0A075N1W3"/>
<gene>
    <name evidence="1" type="ORF">NTE_03416</name>
</gene>
<dbReference type="HOGENOM" id="CLU_2613424_0_0_2"/>
<keyword evidence="2" id="KW-1185">Reference proteome</keyword>
<proteinExistence type="predicted"/>
<organism evidence="1 2">
    <name type="scientific">Candidatus Nitrososphaera evergladensis SR1</name>
    <dbReference type="NCBI Taxonomy" id="1459636"/>
    <lineage>
        <taxon>Archaea</taxon>
        <taxon>Nitrososphaerota</taxon>
        <taxon>Nitrososphaeria</taxon>
        <taxon>Nitrososphaerales</taxon>
        <taxon>Nitrososphaeraceae</taxon>
        <taxon>Nitrososphaera</taxon>
    </lineage>
</organism>
<dbReference type="RefSeq" id="WP_148701854.1">
    <property type="nucleotide sequence ID" value="NZ_CP007174.1"/>
</dbReference>
<protein>
    <submittedName>
        <fullName evidence="1">Uncharacterized protein</fullName>
    </submittedName>
</protein>